<feature type="signal peptide" evidence="1">
    <location>
        <begin position="1"/>
        <end position="33"/>
    </location>
</feature>
<gene>
    <name evidence="2" type="ORF">D2E26_1372</name>
</gene>
<protein>
    <submittedName>
        <fullName evidence="2">Alpha-amylase</fullName>
    </submittedName>
</protein>
<feature type="chain" id="PRO_5019189816" evidence="1">
    <location>
        <begin position="34"/>
        <end position="369"/>
    </location>
</feature>
<organism evidence="2 3">
    <name type="scientific">Bifidobacterium dolichotidis</name>
    <dbReference type="NCBI Taxonomy" id="2306976"/>
    <lineage>
        <taxon>Bacteria</taxon>
        <taxon>Bacillati</taxon>
        <taxon>Actinomycetota</taxon>
        <taxon>Actinomycetes</taxon>
        <taxon>Bifidobacteriales</taxon>
        <taxon>Bifidobacteriaceae</taxon>
        <taxon>Bifidobacterium</taxon>
    </lineage>
</organism>
<keyword evidence="3" id="KW-1185">Reference proteome</keyword>
<dbReference type="RefSeq" id="WP_125964027.1">
    <property type="nucleotide sequence ID" value="NZ_QXGM01000003.1"/>
</dbReference>
<comment type="caution">
    <text evidence="2">The sequence shown here is derived from an EMBL/GenBank/DDBJ whole genome shotgun (WGS) entry which is preliminary data.</text>
</comment>
<dbReference type="OrthoDB" id="9806009at2"/>
<dbReference type="Proteomes" id="UP000287609">
    <property type="component" value="Unassembled WGS sequence"/>
</dbReference>
<proteinExistence type="predicted"/>
<evidence type="ECO:0000313" key="2">
    <source>
        <dbReference type="EMBL" id="RSX54572.1"/>
    </source>
</evidence>
<name>A0A430FP12_9BIFI</name>
<reference evidence="2 3" key="1">
    <citation type="submission" date="2018-09" db="EMBL/GenBank/DDBJ databases">
        <title>Characterization of the phylogenetic diversity of five novel species belonging to the genus Bifidobacterium.</title>
        <authorList>
            <person name="Lugli G.A."/>
            <person name="Duranti S."/>
            <person name="Milani C."/>
        </authorList>
    </citation>
    <scope>NUCLEOTIDE SEQUENCE [LARGE SCALE GENOMIC DNA]</scope>
    <source>
        <strain evidence="2 3">2036B</strain>
    </source>
</reference>
<accession>A0A430FP12</accession>
<evidence type="ECO:0000313" key="3">
    <source>
        <dbReference type="Proteomes" id="UP000287609"/>
    </source>
</evidence>
<dbReference type="AlphaFoldDB" id="A0A430FP12"/>
<keyword evidence="1" id="KW-0732">Signal</keyword>
<dbReference type="EMBL" id="QXGM01000003">
    <property type="protein sequence ID" value="RSX54572.1"/>
    <property type="molecule type" value="Genomic_DNA"/>
</dbReference>
<sequence>MSNATKNLKKAAALSLSVATLLGTAFTASTAMAGGGTPQNLNNIYETRRTGYVVGDGFDYKNPSNWNQNMKISSAVANDDPRVYLSGWTPNNGWLNPLWEKPIDMYDLYGAYDHNNLYLMWEMVDVTDKLDASYASDTKPCDDGRYDAPMFIAVDNHGGKSGVKKYIGNQARMKEDGSTIWKSQNTWDTNQLGITSIIAMSNQRSKMNDREVWNYDGDQGGLNKTAFNKQGIEPHIMDTNIANDIYGFAGYKADKQTNRYPDECYNKNNYYVDYKYNGHNWGQRDYMYAIKIPLWTLDMDFNNMKSKGVDVQVVAGALPGNAAGIQSLPFDHTTLRDAQQYANNIDTRRSMAEISLKKFTVPFASVGGC</sequence>
<evidence type="ECO:0000256" key="1">
    <source>
        <dbReference type="SAM" id="SignalP"/>
    </source>
</evidence>